<dbReference type="PANTHER" id="PTHR19321">
    <property type="entry name" value="PROTEIN REGULATOR OF CYTOKINESIS 1 PRC1-RELATED"/>
    <property type="match status" value="1"/>
</dbReference>
<feature type="coiled-coil region" evidence="3">
    <location>
        <begin position="159"/>
        <end position="193"/>
    </location>
</feature>
<dbReference type="GO" id="GO:0005874">
    <property type="term" value="C:microtubule"/>
    <property type="evidence" value="ECO:0007669"/>
    <property type="project" value="UniProtKB-KW"/>
</dbReference>
<dbReference type="PANTHER" id="PTHR19321:SF3">
    <property type="entry name" value="65-KDA MICROTUBULE-ASSOCIATED PROTEIN 8"/>
    <property type="match status" value="1"/>
</dbReference>
<name>A0A9Q0HQW5_9POAL</name>
<dbReference type="GO" id="GO:0005737">
    <property type="term" value="C:cytoplasm"/>
    <property type="evidence" value="ECO:0007669"/>
    <property type="project" value="TreeGrafter"/>
</dbReference>
<comment type="caution">
    <text evidence="5">The sequence shown here is derived from an EMBL/GenBank/DDBJ whole genome shotgun (WGS) entry which is preliminary data.</text>
</comment>
<accession>A0A9Q0HQW5</accession>
<dbReference type="GO" id="GO:0005819">
    <property type="term" value="C:spindle"/>
    <property type="evidence" value="ECO:0007669"/>
    <property type="project" value="TreeGrafter"/>
</dbReference>
<evidence type="ECO:0000313" key="6">
    <source>
        <dbReference type="Proteomes" id="UP001151287"/>
    </source>
</evidence>
<gene>
    <name evidence="5" type="ORF">LUZ63_011812</name>
</gene>
<protein>
    <recommendedName>
        <fullName evidence="7">65-kDa microtubule-associated protein 8</fullName>
    </recommendedName>
</protein>
<dbReference type="OrthoDB" id="642895at2759"/>
<evidence type="ECO:0000256" key="3">
    <source>
        <dbReference type="SAM" id="Coils"/>
    </source>
</evidence>
<evidence type="ECO:0008006" key="7">
    <source>
        <dbReference type="Google" id="ProtNLM"/>
    </source>
</evidence>
<organism evidence="5 6">
    <name type="scientific">Rhynchospora breviuscula</name>
    <dbReference type="NCBI Taxonomy" id="2022672"/>
    <lineage>
        <taxon>Eukaryota</taxon>
        <taxon>Viridiplantae</taxon>
        <taxon>Streptophyta</taxon>
        <taxon>Embryophyta</taxon>
        <taxon>Tracheophyta</taxon>
        <taxon>Spermatophyta</taxon>
        <taxon>Magnoliopsida</taxon>
        <taxon>Liliopsida</taxon>
        <taxon>Poales</taxon>
        <taxon>Cyperaceae</taxon>
        <taxon>Cyperoideae</taxon>
        <taxon>Rhynchosporeae</taxon>
        <taxon>Rhynchospora</taxon>
    </lineage>
</organism>
<reference evidence="5" key="1">
    <citation type="journal article" date="2022" name="Cell">
        <title>Repeat-based holocentromeres influence genome architecture and karyotype evolution.</title>
        <authorList>
            <person name="Hofstatter P.G."/>
            <person name="Thangavel G."/>
            <person name="Lux T."/>
            <person name="Neumann P."/>
            <person name="Vondrak T."/>
            <person name="Novak P."/>
            <person name="Zhang M."/>
            <person name="Costa L."/>
            <person name="Castellani M."/>
            <person name="Scott A."/>
            <person name="Toegelov H."/>
            <person name="Fuchs J."/>
            <person name="Mata-Sucre Y."/>
            <person name="Dias Y."/>
            <person name="Vanzela A.L.L."/>
            <person name="Huettel B."/>
            <person name="Almeida C.C.S."/>
            <person name="Simkova H."/>
            <person name="Souza G."/>
            <person name="Pedrosa-Harand A."/>
            <person name="Macas J."/>
            <person name="Mayer K.F.X."/>
            <person name="Houben A."/>
            <person name="Marques A."/>
        </authorList>
    </citation>
    <scope>NUCLEOTIDE SEQUENCE</scope>
    <source>
        <strain evidence="5">RhyBre1mFocal</strain>
    </source>
</reference>
<dbReference type="EMBL" id="JAMQYH010000003">
    <property type="protein sequence ID" value="KAJ1695114.1"/>
    <property type="molecule type" value="Genomic_DNA"/>
</dbReference>
<dbReference type="GO" id="GO:0000226">
    <property type="term" value="P:microtubule cytoskeleton organization"/>
    <property type="evidence" value="ECO:0007669"/>
    <property type="project" value="InterPro"/>
</dbReference>
<feature type="compositionally biased region" description="Polar residues" evidence="4">
    <location>
        <begin position="522"/>
        <end position="544"/>
    </location>
</feature>
<evidence type="ECO:0000256" key="2">
    <source>
        <dbReference type="ARBA" id="ARBA00022701"/>
    </source>
</evidence>
<dbReference type="GO" id="GO:0008017">
    <property type="term" value="F:microtubule binding"/>
    <property type="evidence" value="ECO:0007669"/>
    <property type="project" value="InterPro"/>
</dbReference>
<sequence length="576" mass="66907">MGSMQMEGRLRASPLPETSCSYLLQELKMIWDEVGYEVEERERILEELERECTEVYKRKVDSANMARAKLHQALAESEAEFTNLLLSLGERSFPGRREKLTGTLKEQLNSITPALQEMQLRKEARLKRFKEVQEEIHKIASEIAGKPDDQNEIVVVNEGDLSTKKLEEFQNDLQRLKKEKRDRVRKVEDLEKEIHELAVAMGMEPSKIISDVHPSLSEGEKSKNISDSILNMLSVTVQKLNEEKRLRMEKIQGLEKVLTSLWGILDTKFEERQLFAYIKPFAASNSPILVLSPGSLAIDKIEQVEAEVKRLDQLKSSKMKELFWEKRIEVEEICKKSHMDLPSRSDMDNIMTLIVSGKMEHEELLKIMEEYMLRVQDEAVSRKEIMDKVEKWISSCDEERWLEEYSMDEKRYSVSRGAHKNLRRAERARVMVNKIPGLVEMLVTKTRRWEEERKKTFYYDEIPLLAMLEEYALLRKEREDEKYRQREIKKVQAQYMRGQPSPISSRPPTSVSRPPSSRGLNKPSSYSPTFSNKRIPSVPNNAPRSSKLMPTKRSLFIAKEDNASDILVLNSVVPSP</sequence>
<dbReference type="AlphaFoldDB" id="A0A9Q0HQW5"/>
<dbReference type="InterPro" id="IPR007145">
    <property type="entry name" value="MAP65_Ase1_PRC1"/>
</dbReference>
<feature type="compositionally biased region" description="Low complexity" evidence="4">
    <location>
        <begin position="500"/>
        <end position="518"/>
    </location>
</feature>
<dbReference type="Pfam" id="PF03999">
    <property type="entry name" value="MAP65_ASE1"/>
    <property type="match status" value="1"/>
</dbReference>
<keyword evidence="3" id="KW-0175">Coiled coil</keyword>
<evidence type="ECO:0000313" key="5">
    <source>
        <dbReference type="EMBL" id="KAJ1695114.1"/>
    </source>
</evidence>
<keyword evidence="6" id="KW-1185">Reference proteome</keyword>
<dbReference type="Gene3D" id="1.20.58.1520">
    <property type="match status" value="1"/>
</dbReference>
<keyword evidence="2" id="KW-0493">Microtubule</keyword>
<evidence type="ECO:0000256" key="1">
    <source>
        <dbReference type="ARBA" id="ARBA00006187"/>
    </source>
</evidence>
<dbReference type="Proteomes" id="UP001151287">
    <property type="component" value="Unassembled WGS sequence"/>
</dbReference>
<proteinExistence type="inferred from homology"/>
<evidence type="ECO:0000256" key="4">
    <source>
        <dbReference type="SAM" id="MobiDB-lite"/>
    </source>
</evidence>
<comment type="similarity">
    <text evidence="1">Belongs to the MAP65/ASE1 family.</text>
</comment>
<feature type="region of interest" description="Disordered" evidence="4">
    <location>
        <begin position="494"/>
        <end position="548"/>
    </location>
</feature>
<feature type="coiled-coil region" evidence="3">
    <location>
        <begin position="38"/>
        <end position="80"/>
    </location>
</feature>